<proteinExistence type="inferred from homology"/>
<dbReference type="SUPFAM" id="SSF81333">
    <property type="entry name" value="F1F0 ATP synthase subunit C"/>
    <property type="match status" value="1"/>
</dbReference>
<comment type="similarity">
    <text evidence="2 11">Belongs to the ATPase C chain family.</text>
</comment>
<dbReference type="InterPro" id="IPR002379">
    <property type="entry name" value="ATPase_proteolipid_c-like_dom"/>
</dbReference>
<keyword evidence="6 11" id="KW-0375">Hydrogen ion transport</keyword>
<accession>A0A917A553</accession>
<keyword evidence="3 11" id="KW-0813">Transport</keyword>
<keyword evidence="4 11" id="KW-0138">CF(0)</keyword>
<evidence type="ECO:0000256" key="9">
    <source>
        <dbReference type="ARBA" id="ARBA00023121"/>
    </source>
</evidence>
<evidence type="ECO:0000256" key="10">
    <source>
        <dbReference type="ARBA" id="ARBA00023136"/>
    </source>
</evidence>
<dbReference type="InterPro" id="IPR035921">
    <property type="entry name" value="F/V-ATP_Csub_sf"/>
</dbReference>
<evidence type="ECO:0000256" key="11">
    <source>
        <dbReference type="HAMAP-Rule" id="MF_01396"/>
    </source>
</evidence>
<evidence type="ECO:0000256" key="8">
    <source>
        <dbReference type="ARBA" id="ARBA00023065"/>
    </source>
</evidence>
<reference evidence="13" key="2">
    <citation type="submission" date="2020-09" db="EMBL/GenBank/DDBJ databases">
        <authorList>
            <person name="Sun Q."/>
            <person name="Zhou Y."/>
        </authorList>
    </citation>
    <scope>NUCLEOTIDE SEQUENCE</scope>
    <source>
        <strain evidence="13">CGMCC 1.15533</strain>
    </source>
</reference>
<dbReference type="NCBIfam" id="NF009997">
    <property type="entry name" value="PRK13467.1"/>
    <property type="match status" value="1"/>
</dbReference>
<evidence type="ECO:0000256" key="5">
    <source>
        <dbReference type="ARBA" id="ARBA00022692"/>
    </source>
</evidence>
<keyword evidence="11" id="KW-1003">Cell membrane</keyword>
<sequence>MDLTILALGLAVMGVSIGEGLLVSSFLRSAGRQPEMYNKLRTGMMLGVAFIEGTFFVLLAMAILFKIIF</sequence>
<keyword evidence="11" id="KW-0066">ATP synthesis</keyword>
<dbReference type="GO" id="GO:0045259">
    <property type="term" value="C:proton-transporting ATP synthase complex"/>
    <property type="evidence" value="ECO:0007669"/>
    <property type="project" value="UniProtKB-KW"/>
</dbReference>
<keyword evidence="9 11" id="KW-0446">Lipid-binding</keyword>
<dbReference type="OrthoDB" id="2357540at2"/>
<evidence type="ECO:0000256" key="6">
    <source>
        <dbReference type="ARBA" id="ARBA00022781"/>
    </source>
</evidence>
<dbReference type="Pfam" id="PF00137">
    <property type="entry name" value="ATP-synt_C"/>
    <property type="match status" value="1"/>
</dbReference>
<reference evidence="13" key="1">
    <citation type="journal article" date="2014" name="Int. J. Syst. Evol. Microbiol.">
        <title>Complete genome sequence of Corynebacterium casei LMG S-19264T (=DSM 44701T), isolated from a smear-ripened cheese.</title>
        <authorList>
            <consortium name="US DOE Joint Genome Institute (JGI-PGF)"/>
            <person name="Walter F."/>
            <person name="Albersmeier A."/>
            <person name="Kalinowski J."/>
            <person name="Ruckert C."/>
        </authorList>
    </citation>
    <scope>NUCLEOTIDE SEQUENCE</scope>
    <source>
        <strain evidence="13">CGMCC 1.15533</strain>
    </source>
</reference>
<dbReference type="GO" id="GO:0005886">
    <property type="term" value="C:plasma membrane"/>
    <property type="evidence" value="ECO:0007669"/>
    <property type="project" value="UniProtKB-SubCell"/>
</dbReference>
<dbReference type="InterPro" id="IPR020537">
    <property type="entry name" value="ATP_synth_F0_csu_DDCD_BS"/>
</dbReference>
<keyword evidence="7 11" id="KW-1133">Transmembrane helix</keyword>
<comment type="caution">
    <text evidence="13">The sequence shown here is derived from an EMBL/GenBank/DDBJ whole genome shotgun (WGS) entry which is preliminary data.</text>
</comment>
<keyword evidence="10 11" id="KW-0472">Membrane</keyword>
<evidence type="ECO:0000313" key="14">
    <source>
        <dbReference type="Proteomes" id="UP000660801"/>
    </source>
</evidence>
<organism evidence="13 14">
    <name type="scientific">Streptococcus himalayensis</name>
    <dbReference type="NCBI Taxonomy" id="1888195"/>
    <lineage>
        <taxon>Bacteria</taxon>
        <taxon>Bacillati</taxon>
        <taxon>Bacillota</taxon>
        <taxon>Bacilli</taxon>
        <taxon>Lactobacillales</taxon>
        <taxon>Streptococcaceae</taxon>
        <taxon>Streptococcus</taxon>
    </lineage>
</organism>
<evidence type="ECO:0000256" key="4">
    <source>
        <dbReference type="ARBA" id="ARBA00022547"/>
    </source>
</evidence>
<dbReference type="GO" id="GO:0033177">
    <property type="term" value="C:proton-transporting two-sector ATPase complex, proton-transporting domain"/>
    <property type="evidence" value="ECO:0007669"/>
    <property type="project" value="InterPro"/>
</dbReference>
<dbReference type="HAMAP" id="MF_01396">
    <property type="entry name" value="ATP_synth_c_bact"/>
    <property type="match status" value="1"/>
</dbReference>
<dbReference type="EMBL" id="BMJN01000003">
    <property type="protein sequence ID" value="GGE25573.1"/>
    <property type="molecule type" value="Genomic_DNA"/>
</dbReference>
<comment type="subcellular location">
    <subcellularLocation>
        <location evidence="11">Cell membrane</location>
        <topology evidence="11">Multi-pass membrane protein</topology>
    </subcellularLocation>
    <subcellularLocation>
        <location evidence="1">Membrane</location>
        <topology evidence="1">Multi-pass membrane protein</topology>
    </subcellularLocation>
</comment>
<comment type="caution">
    <text evidence="11">Lacks conserved residue(s) required for the propagation of feature annotation.</text>
</comment>
<dbReference type="RefSeq" id="WP_068991607.1">
    <property type="nucleotide sequence ID" value="NZ_BMJN01000003.1"/>
</dbReference>
<dbReference type="InterPro" id="IPR000454">
    <property type="entry name" value="ATP_synth_F0_csu"/>
</dbReference>
<evidence type="ECO:0000256" key="3">
    <source>
        <dbReference type="ARBA" id="ARBA00022448"/>
    </source>
</evidence>
<dbReference type="Gene3D" id="1.20.20.10">
    <property type="entry name" value="F1F0 ATP synthase subunit C"/>
    <property type="match status" value="1"/>
</dbReference>
<comment type="function">
    <text evidence="11">F(1)F(0) ATP synthase produces ATP from ADP in the presence of a proton or sodium gradient. F-type ATPases consist of two structural domains, F(1) containing the extramembraneous catalytic core and F(0) containing the membrane proton channel, linked together by a central stalk and a peripheral stalk. During catalysis, ATP synthesis in the catalytic domain of F(1) is coupled via a rotary mechanism of the central stalk subunits to proton translocation.</text>
</comment>
<evidence type="ECO:0000256" key="1">
    <source>
        <dbReference type="ARBA" id="ARBA00004141"/>
    </source>
</evidence>
<dbReference type="PROSITE" id="PS00605">
    <property type="entry name" value="ATPASE_C"/>
    <property type="match status" value="1"/>
</dbReference>
<evidence type="ECO:0000256" key="7">
    <source>
        <dbReference type="ARBA" id="ARBA00022989"/>
    </source>
</evidence>
<dbReference type="PRINTS" id="PR00124">
    <property type="entry name" value="ATPASEC"/>
</dbReference>
<keyword evidence="8 11" id="KW-0406">Ion transport</keyword>
<feature type="site" description="Reversibly protonated during proton transport" evidence="11">
    <location>
        <position position="52"/>
    </location>
</feature>
<protein>
    <recommendedName>
        <fullName evidence="11">ATP synthase subunit c</fullName>
    </recommendedName>
    <alternativeName>
        <fullName evidence="11">ATP synthase F(0) sector subunit c</fullName>
    </alternativeName>
    <alternativeName>
        <fullName evidence="11">F-type ATPase subunit c</fullName>
        <shortName evidence="11">F-ATPase subunit c</shortName>
    </alternativeName>
    <alternativeName>
        <fullName evidence="11">Lipid-binding protein</fullName>
    </alternativeName>
</protein>
<dbReference type="CDD" id="cd18121">
    <property type="entry name" value="ATP-synt_Fo_c"/>
    <property type="match status" value="1"/>
</dbReference>
<evidence type="ECO:0000313" key="13">
    <source>
        <dbReference type="EMBL" id="GGE25573.1"/>
    </source>
</evidence>
<keyword evidence="5 11" id="KW-0812">Transmembrane</keyword>
<evidence type="ECO:0000256" key="2">
    <source>
        <dbReference type="ARBA" id="ARBA00006704"/>
    </source>
</evidence>
<name>A0A917A553_9STRE</name>
<comment type="function">
    <text evidence="11">Key component of the F(0) channel; it plays a direct role in translocation across the membrane. A homomeric c-ring of between 10-14 subunits forms the central stalk rotor element with the F(1) delta and epsilon subunits.</text>
</comment>
<dbReference type="GO" id="GO:0008289">
    <property type="term" value="F:lipid binding"/>
    <property type="evidence" value="ECO:0007669"/>
    <property type="project" value="UniProtKB-KW"/>
</dbReference>
<feature type="domain" description="V-ATPase proteolipid subunit C-like" evidence="12">
    <location>
        <begin position="6"/>
        <end position="65"/>
    </location>
</feature>
<feature type="transmembrane region" description="Helical" evidence="11">
    <location>
        <begin position="42"/>
        <end position="65"/>
    </location>
</feature>
<dbReference type="Proteomes" id="UP000660801">
    <property type="component" value="Unassembled WGS sequence"/>
</dbReference>
<dbReference type="GO" id="GO:0046933">
    <property type="term" value="F:proton-transporting ATP synthase activity, rotational mechanism"/>
    <property type="evidence" value="ECO:0007669"/>
    <property type="project" value="UniProtKB-UniRule"/>
</dbReference>
<evidence type="ECO:0000259" key="12">
    <source>
        <dbReference type="Pfam" id="PF00137"/>
    </source>
</evidence>
<keyword evidence="14" id="KW-1185">Reference proteome</keyword>
<dbReference type="AlphaFoldDB" id="A0A917A553"/>
<gene>
    <name evidence="11 13" type="primary">atpE</name>
    <name evidence="13" type="ORF">GCM10011510_03320</name>
</gene>
<dbReference type="InterPro" id="IPR038662">
    <property type="entry name" value="ATP_synth_F0_csu_sf"/>
</dbReference>